<gene>
    <name evidence="1" type="ORF">TCAL_12333</name>
</gene>
<sequence>MDSIINVHVRPCHRQHAADIRKTVQGCQTDCVFICGERRIGSHKTVLSIATGLLQKSNCDEIILNERYLPLLDKVLILIYIGHTSFPGDLLPLFRRMNRSIQMKLTIAYQTIVHPPSNSHVSNEPSCSNQYPYFLLQGQENEAVRSVPTGNSQIPTNHPNFAPLDVNQSSAGRSCGLDSIIPYLISTLILNVLSNVISSEFPTGFPSMVPCVTGMFFTSLDVGNVFEQFIYDAILFNEMVQMRFYAQNEMTHNTNYLNEVLAVLVLGI</sequence>
<name>A0A553PU02_TIGCA</name>
<keyword evidence="2" id="KW-1185">Reference proteome</keyword>
<evidence type="ECO:0000313" key="2">
    <source>
        <dbReference type="Proteomes" id="UP000318571"/>
    </source>
</evidence>
<protein>
    <recommendedName>
        <fullName evidence="3">BTB domain-containing protein</fullName>
    </recommendedName>
</protein>
<proteinExistence type="predicted"/>
<reference evidence="1 2" key="1">
    <citation type="journal article" date="2018" name="Nat. Ecol. Evol.">
        <title>Genomic signatures of mitonuclear coevolution across populations of Tigriopus californicus.</title>
        <authorList>
            <person name="Barreto F.S."/>
            <person name="Watson E.T."/>
            <person name="Lima T.G."/>
            <person name="Willett C.S."/>
            <person name="Edmands S."/>
            <person name="Li W."/>
            <person name="Burton R.S."/>
        </authorList>
    </citation>
    <scope>NUCLEOTIDE SEQUENCE [LARGE SCALE GENOMIC DNA]</scope>
    <source>
        <strain evidence="1 2">San Diego</strain>
    </source>
</reference>
<organism evidence="1 2">
    <name type="scientific">Tigriopus californicus</name>
    <name type="common">Marine copepod</name>
    <dbReference type="NCBI Taxonomy" id="6832"/>
    <lineage>
        <taxon>Eukaryota</taxon>
        <taxon>Metazoa</taxon>
        <taxon>Ecdysozoa</taxon>
        <taxon>Arthropoda</taxon>
        <taxon>Crustacea</taxon>
        <taxon>Multicrustacea</taxon>
        <taxon>Hexanauplia</taxon>
        <taxon>Copepoda</taxon>
        <taxon>Harpacticoida</taxon>
        <taxon>Harpacticidae</taxon>
        <taxon>Tigriopus</taxon>
    </lineage>
</organism>
<dbReference type="EMBL" id="VCGU01000001">
    <property type="protein sequence ID" value="TRY81161.1"/>
    <property type="molecule type" value="Genomic_DNA"/>
</dbReference>
<evidence type="ECO:0000313" key="1">
    <source>
        <dbReference type="EMBL" id="TRY81161.1"/>
    </source>
</evidence>
<comment type="caution">
    <text evidence="1">The sequence shown here is derived from an EMBL/GenBank/DDBJ whole genome shotgun (WGS) entry which is preliminary data.</text>
</comment>
<dbReference type="Proteomes" id="UP000318571">
    <property type="component" value="Chromosome 12"/>
</dbReference>
<accession>A0A553PU02</accession>
<evidence type="ECO:0008006" key="3">
    <source>
        <dbReference type="Google" id="ProtNLM"/>
    </source>
</evidence>
<dbReference type="AlphaFoldDB" id="A0A553PU02"/>